<dbReference type="Pfam" id="PF13671">
    <property type="entry name" value="AAA_33"/>
    <property type="match status" value="1"/>
</dbReference>
<proteinExistence type="predicted"/>
<dbReference type="EMBL" id="JALJOV010000145">
    <property type="protein sequence ID" value="KAK9866635.1"/>
    <property type="molecule type" value="Genomic_DNA"/>
</dbReference>
<evidence type="ECO:0000313" key="2">
    <source>
        <dbReference type="EMBL" id="KAK9866635.1"/>
    </source>
</evidence>
<organism evidence="2 3">
    <name type="scientific">Apatococcus fuscideae</name>
    <dbReference type="NCBI Taxonomy" id="2026836"/>
    <lineage>
        <taxon>Eukaryota</taxon>
        <taxon>Viridiplantae</taxon>
        <taxon>Chlorophyta</taxon>
        <taxon>core chlorophytes</taxon>
        <taxon>Trebouxiophyceae</taxon>
        <taxon>Chlorellales</taxon>
        <taxon>Chlorellaceae</taxon>
        <taxon>Apatococcus</taxon>
    </lineage>
</organism>
<evidence type="ECO:0008006" key="4">
    <source>
        <dbReference type="Google" id="ProtNLM"/>
    </source>
</evidence>
<feature type="compositionally biased region" description="Polar residues" evidence="1">
    <location>
        <begin position="451"/>
        <end position="460"/>
    </location>
</feature>
<keyword evidence="3" id="KW-1185">Reference proteome</keyword>
<accession>A0AAW1TAP7</accession>
<dbReference type="Gene3D" id="3.40.50.300">
    <property type="entry name" value="P-loop containing nucleotide triphosphate hydrolases"/>
    <property type="match status" value="1"/>
</dbReference>
<feature type="compositionally biased region" description="Polar residues" evidence="1">
    <location>
        <begin position="405"/>
        <end position="416"/>
    </location>
</feature>
<dbReference type="InterPro" id="IPR027417">
    <property type="entry name" value="P-loop_NTPase"/>
</dbReference>
<sequence>MAGDDGDLLYVSLWGPVQSLISPVDTAEKVPVKTRDISLTRPVCKRVFAAFEDALPGGDTTLCEYDWLAGGKVAAKTSRDYFQHLIKCHLQEFTGQPLPVCDFNIACSIREQARSVTVLLAGTSGTGKSTLASLLAARLGVTTVLSTDSIRHMMRGFTTESASPLLWASTYSAGDLVPSRDSDDAKTKAVKGYKAQAAMVVGALDQLVGRCEARRESLVCEGVHLSIKHVVALMQRHPTIVPFLVHISNEAKHRERFAVRAKYMTLEPGANRYVKYIRNIRDIQGYLLKRADRHLIPAVDNTNVDRSVATLHATVLGCLRRMFQGESLLDASGKSAAVLAEEWAVVRDSMLGSKAMLQRIQAKIKRLYLDASLETPSPSNYTPRGPSSDLPSSEMSDREVLESGRSFQDLTMSDLTSSEGSPGSQGSGELGADDHDMDRDAEFKEPDKGQDTTTRTSHQTEAVYWMPEEL</sequence>
<feature type="compositionally biased region" description="Basic and acidic residues" evidence="1">
    <location>
        <begin position="432"/>
        <end position="450"/>
    </location>
</feature>
<evidence type="ECO:0000313" key="3">
    <source>
        <dbReference type="Proteomes" id="UP001485043"/>
    </source>
</evidence>
<reference evidence="2 3" key="1">
    <citation type="journal article" date="2024" name="Nat. Commun.">
        <title>Phylogenomics reveals the evolutionary origins of lichenization in chlorophyte algae.</title>
        <authorList>
            <person name="Puginier C."/>
            <person name="Libourel C."/>
            <person name="Otte J."/>
            <person name="Skaloud P."/>
            <person name="Haon M."/>
            <person name="Grisel S."/>
            <person name="Petersen M."/>
            <person name="Berrin J.G."/>
            <person name="Delaux P.M."/>
            <person name="Dal Grande F."/>
            <person name="Keller J."/>
        </authorList>
    </citation>
    <scope>NUCLEOTIDE SEQUENCE [LARGE SCALE GENOMIC DNA]</scope>
    <source>
        <strain evidence="2 3">SAG 2523</strain>
    </source>
</reference>
<feature type="region of interest" description="Disordered" evidence="1">
    <location>
        <begin position="373"/>
        <end position="470"/>
    </location>
</feature>
<gene>
    <name evidence="2" type="ORF">WJX84_003345</name>
</gene>
<dbReference type="AlphaFoldDB" id="A0AAW1TAP7"/>
<dbReference type="PANTHER" id="PTHR33477:SF3">
    <property type="entry name" value="P-LOOP NTPASE DOMAIN-CONTAINING PROTEIN LPA1 HOMOLOG 1"/>
    <property type="match status" value="1"/>
</dbReference>
<dbReference type="Proteomes" id="UP001485043">
    <property type="component" value="Unassembled WGS sequence"/>
</dbReference>
<evidence type="ECO:0000256" key="1">
    <source>
        <dbReference type="SAM" id="MobiDB-lite"/>
    </source>
</evidence>
<dbReference type="SUPFAM" id="SSF52540">
    <property type="entry name" value="P-loop containing nucleoside triphosphate hydrolases"/>
    <property type="match status" value="1"/>
</dbReference>
<name>A0AAW1TAP7_9CHLO</name>
<comment type="caution">
    <text evidence="2">The sequence shown here is derived from an EMBL/GenBank/DDBJ whole genome shotgun (WGS) entry which is preliminary data.</text>
</comment>
<protein>
    <recommendedName>
        <fullName evidence="4">2-phosphoglycerate kinase</fullName>
    </recommendedName>
</protein>
<dbReference type="PANTHER" id="PTHR33477">
    <property type="entry name" value="P-LOOP NTPASE DOMAIN-CONTAINING PROTEIN LPA1 HOMOLOG 1"/>
    <property type="match status" value="1"/>
</dbReference>